<name>A0ABU8H0Y4_9SPHN</name>
<protein>
    <submittedName>
        <fullName evidence="3">Isochorismatase family cysteine hydrolase</fullName>
        <ecNumber evidence="3">3.-.-.-</ecNumber>
    </submittedName>
</protein>
<dbReference type="EC" id="3.-.-.-" evidence="3"/>
<reference evidence="3 4" key="1">
    <citation type="journal article" date="2013" name="Int. J. Syst. Evol. Microbiol.">
        <title>Sphingomonas kyungheensis sp. nov., a bacterium with ginsenoside-converting activity isolated from soil of a ginseng field.</title>
        <authorList>
            <person name="Son H.M."/>
            <person name="Yang J.E."/>
            <person name="Park Y."/>
            <person name="Han C.K."/>
            <person name="Kim S.G."/>
            <person name="Kook M."/>
            <person name="Yi T.H."/>
        </authorList>
    </citation>
    <scope>NUCLEOTIDE SEQUENCE [LARGE SCALE GENOMIC DNA]</scope>
    <source>
        <strain evidence="3 4">LMG 26582</strain>
    </source>
</reference>
<dbReference type="InterPro" id="IPR000868">
    <property type="entry name" value="Isochorismatase-like_dom"/>
</dbReference>
<dbReference type="Gene3D" id="3.40.50.850">
    <property type="entry name" value="Isochorismatase-like"/>
    <property type="match status" value="1"/>
</dbReference>
<gene>
    <name evidence="3" type="ORF">V8201_06070</name>
</gene>
<dbReference type="GO" id="GO:0016787">
    <property type="term" value="F:hydrolase activity"/>
    <property type="evidence" value="ECO:0007669"/>
    <property type="project" value="UniProtKB-KW"/>
</dbReference>
<dbReference type="InterPro" id="IPR036380">
    <property type="entry name" value="Isochorismatase-like_sf"/>
</dbReference>
<comment type="caution">
    <text evidence="3">The sequence shown here is derived from an EMBL/GenBank/DDBJ whole genome shotgun (WGS) entry which is preliminary data.</text>
</comment>
<evidence type="ECO:0000313" key="4">
    <source>
        <dbReference type="Proteomes" id="UP001367771"/>
    </source>
</evidence>
<dbReference type="PANTHER" id="PTHR43540:SF6">
    <property type="entry name" value="ISOCHORISMATASE-LIKE DOMAIN-CONTAINING PROTEIN"/>
    <property type="match status" value="1"/>
</dbReference>
<evidence type="ECO:0000259" key="2">
    <source>
        <dbReference type="Pfam" id="PF00857"/>
    </source>
</evidence>
<evidence type="ECO:0000256" key="1">
    <source>
        <dbReference type="ARBA" id="ARBA00022801"/>
    </source>
</evidence>
<dbReference type="Proteomes" id="UP001367771">
    <property type="component" value="Unassembled WGS sequence"/>
</dbReference>
<sequence length="220" mass="23953">MAQPRLPAAAGHTALVIIDMVNALDFDGAERLRPAAEAAVAPILALRDAADRAGVPVIYVNDNDGQWHSQRDRLVETALSRDTPGRTLTEALRPRDSDYFVIKPQFSGFYATNLPVLLPQLAASRLVLTGVAADICVLFTAADAHMRQYELWVPADGVAGDDPDRTRWALEIMKNSMQAETRPTDAFTLDAWIAAANRHDCPSCNRDDRGCNCRGNPAAT</sequence>
<organism evidence="3 4">
    <name type="scientific">Sphingomonas kyungheensis</name>
    <dbReference type="NCBI Taxonomy" id="1069987"/>
    <lineage>
        <taxon>Bacteria</taxon>
        <taxon>Pseudomonadati</taxon>
        <taxon>Pseudomonadota</taxon>
        <taxon>Alphaproteobacteria</taxon>
        <taxon>Sphingomonadales</taxon>
        <taxon>Sphingomonadaceae</taxon>
        <taxon>Sphingomonas</taxon>
    </lineage>
</organism>
<dbReference type="RefSeq" id="WP_336544732.1">
    <property type="nucleotide sequence ID" value="NZ_JBBBDM010000002.1"/>
</dbReference>
<dbReference type="InterPro" id="IPR050272">
    <property type="entry name" value="Isochorismatase-like_hydrls"/>
</dbReference>
<dbReference type="SUPFAM" id="SSF52499">
    <property type="entry name" value="Isochorismatase-like hydrolases"/>
    <property type="match status" value="1"/>
</dbReference>
<dbReference type="EMBL" id="JBBBDM010000002">
    <property type="protein sequence ID" value="MEI5686643.1"/>
    <property type="molecule type" value="Genomic_DNA"/>
</dbReference>
<dbReference type="PANTHER" id="PTHR43540">
    <property type="entry name" value="PEROXYUREIDOACRYLATE/UREIDOACRYLATE AMIDOHYDROLASE-RELATED"/>
    <property type="match status" value="1"/>
</dbReference>
<dbReference type="CDD" id="cd00431">
    <property type="entry name" value="cysteine_hydrolases"/>
    <property type="match status" value="1"/>
</dbReference>
<feature type="domain" description="Isochorismatase-like" evidence="2">
    <location>
        <begin position="13"/>
        <end position="177"/>
    </location>
</feature>
<keyword evidence="1 3" id="KW-0378">Hydrolase</keyword>
<dbReference type="Pfam" id="PF00857">
    <property type="entry name" value="Isochorismatase"/>
    <property type="match status" value="1"/>
</dbReference>
<proteinExistence type="predicted"/>
<accession>A0ABU8H0Y4</accession>
<evidence type="ECO:0000313" key="3">
    <source>
        <dbReference type="EMBL" id="MEI5686643.1"/>
    </source>
</evidence>
<keyword evidence="4" id="KW-1185">Reference proteome</keyword>